<dbReference type="EMBL" id="CP003731">
    <property type="protein sequence ID" value="AFO51704.1"/>
    <property type="molecule type" value="Genomic_DNA"/>
</dbReference>
<evidence type="ECO:0000259" key="3">
    <source>
        <dbReference type="PROSITE" id="PS51883"/>
    </source>
</evidence>
<dbReference type="GO" id="GO:0042254">
    <property type="term" value="P:ribosome biogenesis"/>
    <property type="evidence" value="ECO:0007669"/>
    <property type="project" value="UniProtKB-UniRule"/>
</dbReference>
<dbReference type="AlphaFoldDB" id="I7CIK6"/>
<dbReference type="GO" id="GO:0005525">
    <property type="term" value="F:GTP binding"/>
    <property type="evidence" value="ECO:0007669"/>
    <property type="project" value="UniProtKB-KW"/>
</dbReference>
<dbReference type="KEGG" id="mhl:MHLP_00620"/>
<dbReference type="GO" id="GO:0003924">
    <property type="term" value="F:GTPase activity"/>
    <property type="evidence" value="ECO:0007669"/>
    <property type="project" value="InterPro"/>
</dbReference>
<dbReference type="PATRIC" id="fig|1212765.3.peg.148"/>
<dbReference type="InterPro" id="IPR006169">
    <property type="entry name" value="GTP1_OBG_dom"/>
</dbReference>
<keyword evidence="5" id="KW-1185">Reference proteome</keyword>
<dbReference type="Pfam" id="PF01018">
    <property type="entry name" value="GTP1_OBG"/>
    <property type="match status" value="1"/>
</dbReference>
<evidence type="ECO:0000256" key="1">
    <source>
        <dbReference type="ARBA" id="ARBA00023134"/>
    </source>
</evidence>
<dbReference type="SUPFAM" id="SSF102741">
    <property type="entry name" value="Obg GTP-binding protein C-terminal domain"/>
    <property type="match status" value="1"/>
</dbReference>
<gene>
    <name evidence="4" type="primary">obgE</name>
    <name evidence="4" type="ordered locus">MHLP_00620</name>
</gene>
<feature type="domain" description="OCT" evidence="2">
    <location>
        <begin position="255"/>
        <end position="331"/>
    </location>
</feature>
<proteinExistence type="predicted"/>
<evidence type="ECO:0000259" key="2">
    <source>
        <dbReference type="PROSITE" id="PS51881"/>
    </source>
</evidence>
<protein>
    <submittedName>
        <fullName evidence="4">GTPase CgtA</fullName>
    </submittedName>
</protein>
<dbReference type="STRING" id="1212765.MHLP_00620"/>
<evidence type="ECO:0000313" key="5">
    <source>
        <dbReference type="Proteomes" id="UP000006502"/>
    </source>
</evidence>
<name>I7CIK6_MYCHA</name>
<dbReference type="PROSITE" id="PS51881">
    <property type="entry name" value="OCT"/>
    <property type="match status" value="1"/>
</dbReference>
<dbReference type="PROSITE" id="PS51883">
    <property type="entry name" value="OBG"/>
    <property type="match status" value="1"/>
</dbReference>
<accession>I7CIK6</accession>
<dbReference type="InterPro" id="IPR045086">
    <property type="entry name" value="OBG_GTPase"/>
</dbReference>
<reference evidence="5" key="2">
    <citation type="submission" date="2012-07" db="EMBL/GenBank/DDBJ databases">
        <title>Complete genome sequence of 'Candidatus Mycoplasma haemolamae'.</title>
        <authorList>
            <person name="Guimaraes A.M.S."/>
            <person name="Toth B."/>
            <person name="Santos A.P."/>
            <person name="Nascimento N.C."/>
            <person name="Sojka J.E."/>
            <person name="Messick J.B."/>
        </authorList>
    </citation>
    <scope>NUCLEOTIDE SEQUENCE [LARGE SCALE GENOMIC DNA]</scope>
    <source>
        <strain evidence="5">Purdue</strain>
    </source>
</reference>
<sequence>MGPAGGDGARGSSIYIRINPKYSDFSHIKEQVIKGSRGGNGQKNGKAGLSGSDIYLEVPSASVVYDLTLGTRYLIEEEKLLCKGGRGGRGNQSFKSAQNQSPWLYELGEKGETKEILLTTSSFKRVGIVNLGANDPYWEELNTLKQNLLDKGIESWDFPPQIFSREEIKKFHLSNLELCSSFLFVLEEEDKKQRERLERVKEYLEAKGFSTFFTISKKIDSLLKQIEVSPSNLSMLNCSCHLKEDSEGFVEYSDDLFLEKEELNIERTEGGWEITANRLLYWTKRIPTDTLHNTERLKTKLKLNEIIREIKKLGGKEGEKIKIYSFESEVF</sequence>
<dbReference type="InterPro" id="IPR015349">
    <property type="entry name" value="OCT_dom"/>
</dbReference>
<dbReference type="InterPro" id="IPR036346">
    <property type="entry name" value="GTP-bd_prot_GTP1/OBG_C_sf"/>
</dbReference>
<dbReference type="PANTHER" id="PTHR11702:SF44">
    <property type="entry name" value="GTP-BINDING PROTEIN OBGC, CHLOROPLASTIC"/>
    <property type="match status" value="1"/>
</dbReference>
<dbReference type="NCBIfam" id="TIGR03595">
    <property type="entry name" value="Obg_CgtA_exten"/>
    <property type="match status" value="1"/>
</dbReference>
<dbReference type="SUPFAM" id="SSF82051">
    <property type="entry name" value="Obg GTP-binding protein N-terminal domain"/>
    <property type="match status" value="1"/>
</dbReference>
<dbReference type="HOGENOM" id="CLU_703625_0_0_14"/>
<evidence type="ECO:0000313" key="4">
    <source>
        <dbReference type="EMBL" id="AFO51704.1"/>
    </source>
</evidence>
<organism evidence="4 5">
    <name type="scientific">Mycoplasma haematolamae (strain Purdue)</name>
    <dbReference type="NCBI Taxonomy" id="1212765"/>
    <lineage>
        <taxon>Bacteria</taxon>
        <taxon>Bacillati</taxon>
        <taxon>Mycoplasmatota</taxon>
        <taxon>Mollicutes</taxon>
        <taxon>Mycoplasmataceae</taxon>
        <taxon>Mycoplasma</taxon>
    </lineage>
</organism>
<dbReference type="PANTHER" id="PTHR11702">
    <property type="entry name" value="DEVELOPMENTALLY REGULATED GTP-BINDING PROTEIN-RELATED"/>
    <property type="match status" value="1"/>
</dbReference>
<dbReference type="Gene3D" id="2.70.210.12">
    <property type="entry name" value="GTP1/OBG domain"/>
    <property type="match status" value="1"/>
</dbReference>
<dbReference type="Pfam" id="PF09269">
    <property type="entry name" value="DUF1967"/>
    <property type="match status" value="1"/>
</dbReference>
<dbReference type="InterPro" id="IPR036726">
    <property type="entry name" value="GTP1_OBG_dom_sf"/>
</dbReference>
<dbReference type="Gene3D" id="3.30.300.350">
    <property type="entry name" value="GTP-binding protein OBG, C-terminal domain"/>
    <property type="match status" value="1"/>
</dbReference>
<feature type="domain" description="Obg" evidence="3">
    <location>
        <begin position="1"/>
        <end position="123"/>
    </location>
</feature>
<keyword evidence="1" id="KW-0547">Nucleotide-binding</keyword>
<dbReference type="Proteomes" id="UP000006502">
    <property type="component" value="Chromosome"/>
</dbReference>
<reference evidence="4 5" key="1">
    <citation type="journal article" date="2012" name="J. Bacteriol.">
        <title>Genome Sequence of "Candidatus Mycoplasma haemolamae" Strain Purdue, a Red Blood Cell Pathogen of Alpacas (Vicugna pacos) and Llamas (Lama glama).</title>
        <authorList>
            <person name="Guimaraes A.M."/>
            <person name="Toth B."/>
            <person name="Santos A.P."/>
            <person name="do Nascimento N.C."/>
            <person name="Kritchevsky J.E."/>
            <person name="Messick J.B."/>
        </authorList>
    </citation>
    <scope>NUCLEOTIDE SEQUENCE [LARGE SCALE GENOMIC DNA]</scope>
    <source>
        <strain evidence="4 5">Purdue</strain>
    </source>
</reference>
<keyword evidence="1" id="KW-0342">GTP-binding</keyword>